<feature type="domain" description="C3H1-type" evidence="6">
    <location>
        <begin position="92"/>
        <end position="119"/>
    </location>
</feature>
<feature type="domain" description="C3H1-type" evidence="6">
    <location>
        <begin position="58"/>
        <end position="84"/>
    </location>
</feature>
<feature type="region of interest" description="Disordered" evidence="5">
    <location>
        <begin position="1"/>
        <end position="48"/>
    </location>
</feature>
<evidence type="ECO:0000256" key="4">
    <source>
        <dbReference type="PROSITE-ProRule" id="PRU00723"/>
    </source>
</evidence>
<dbReference type="PANTHER" id="PTHR38160:SF1">
    <property type="entry name" value="ZINC FINGER CCCH DOMAIN-CONTAINING PROTEIN 40"/>
    <property type="match status" value="1"/>
</dbReference>
<keyword evidence="2 4" id="KW-0863">Zinc-finger</keyword>
<feature type="zinc finger region" description="C3H1-type" evidence="4">
    <location>
        <begin position="58"/>
        <end position="84"/>
    </location>
</feature>
<evidence type="ECO:0000256" key="3">
    <source>
        <dbReference type="ARBA" id="ARBA00022833"/>
    </source>
</evidence>
<comment type="caution">
    <text evidence="7">The sequence shown here is derived from an EMBL/GenBank/DDBJ whole genome shotgun (WGS) entry which is preliminary data.</text>
</comment>
<accession>A0AA36HN05</accession>
<proteinExistence type="predicted"/>
<name>A0AA36HN05_9DINO</name>
<dbReference type="AlphaFoldDB" id="A0AA36HN05"/>
<dbReference type="Gene3D" id="4.10.1000.10">
    <property type="entry name" value="Zinc finger, CCCH-type"/>
    <property type="match status" value="3"/>
</dbReference>
<feature type="domain" description="C3H1-type" evidence="6">
    <location>
        <begin position="127"/>
        <end position="154"/>
    </location>
</feature>
<dbReference type="PROSITE" id="PS50103">
    <property type="entry name" value="ZF_C3H1"/>
    <property type="match status" value="3"/>
</dbReference>
<dbReference type="GO" id="GO:0008270">
    <property type="term" value="F:zinc ion binding"/>
    <property type="evidence" value="ECO:0007669"/>
    <property type="project" value="UniProtKB-KW"/>
</dbReference>
<dbReference type="Pfam" id="PF00642">
    <property type="entry name" value="zf-CCCH"/>
    <property type="match status" value="1"/>
</dbReference>
<evidence type="ECO:0000256" key="2">
    <source>
        <dbReference type="ARBA" id="ARBA00022771"/>
    </source>
</evidence>
<sequence>MEAEGATPRRMDVAADYGPVNPGEITPNKSTSRGRKTREVKKPAEVKTSNENAVTARLLKTKMCYFFERGKCASSTCRYAHSSSELRKPPNLQKTKLCKAFAEGRCTKGDNCVFAHGEVQLRVTDGIYKTQMCHFFERGRCLKGERCNHAHGPDDLRQPKQATPGPEAKVMEPPVACMASLAAAAAHAAQAQAALGMYTPTHDLMTWPMPWYASQGLATPESYYLGPSPQLHPLPANAAGEAWAEVQPCDLSKRLASLDVACLDLERDVRGIQEANEGQRRVHRI</sequence>
<evidence type="ECO:0000313" key="7">
    <source>
        <dbReference type="EMBL" id="CAJ1371178.1"/>
    </source>
</evidence>
<protein>
    <recommendedName>
        <fullName evidence="6">C3H1-type domain-containing protein</fullName>
    </recommendedName>
</protein>
<dbReference type="Proteomes" id="UP001178507">
    <property type="component" value="Unassembled WGS sequence"/>
</dbReference>
<keyword evidence="8" id="KW-1185">Reference proteome</keyword>
<keyword evidence="3 4" id="KW-0862">Zinc</keyword>
<organism evidence="7 8">
    <name type="scientific">Effrenium voratum</name>
    <dbReference type="NCBI Taxonomy" id="2562239"/>
    <lineage>
        <taxon>Eukaryota</taxon>
        <taxon>Sar</taxon>
        <taxon>Alveolata</taxon>
        <taxon>Dinophyceae</taxon>
        <taxon>Suessiales</taxon>
        <taxon>Symbiodiniaceae</taxon>
        <taxon>Effrenium</taxon>
    </lineage>
</organism>
<dbReference type="EMBL" id="CAUJNA010000059">
    <property type="protein sequence ID" value="CAJ1371178.1"/>
    <property type="molecule type" value="Genomic_DNA"/>
</dbReference>
<evidence type="ECO:0000259" key="6">
    <source>
        <dbReference type="PROSITE" id="PS50103"/>
    </source>
</evidence>
<reference evidence="7" key="1">
    <citation type="submission" date="2023-08" db="EMBL/GenBank/DDBJ databases">
        <authorList>
            <person name="Chen Y."/>
            <person name="Shah S."/>
            <person name="Dougan E. K."/>
            <person name="Thang M."/>
            <person name="Chan C."/>
        </authorList>
    </citation>
    <scope>NUCLEOTIDE SEQUENCE</scope>
</reference>
<dbReference type="PANTHER" id="PTHR38160">
    <property type="entry name" value="ZINC FINGER CCCH DOMAIN-CONTAINING PROTEIN 40"/>
    <property type="match status" value="1"/>
</dbReference>
<dbReference type="InterPro" id="IPR045868">
    <property type="entry name" value="Znf_C3H13/40"/>
</dbReference>
<dbReference type="Pfam" id="PF14608">
    <property type="entry name" value="zf-CCCH_2"/>
    <property type="match status" value="1"/>
</dbReference>
<dbReference type="SUPFAM" id="SSF90229">
    <property type="entry name" value="CCCH zinc finger"/>
    <property type="match status" value="3"/>
</dbReference>
<keyword evidence="1 4" id="KW-0479">Metal-binding</keyword>
<dbReference type="InterPro" id="IPR036855">
    <property type="entry name" value="Znf_CCCH_sf"/>
</dbReference>
<feature type="zinc finger region" description="C3H1-type" evidence="4">
    <location>
        <begin position="127"/>
        <end position="154"/>
    </location>
</feature>
<evidence type="ECO:0000313" key="8">
    <source>
        <dbReference type="Proteomes" id="UP001178507"/>
    </source>
</evidence>
<evidence type="ECO:0000256" key="5">
    <source>
        <dbReference type="SAM" id="MobiDB-lite"/>
    </source>
</evidence>
<evidence type="ECO:0000256" key="1">
    <source>
        <dbReference type="ARBA" id="ARBA00022723"/>
    </source>
</evidence>
<gene>
    <name evidence="7" type="ORF">EVOR1521_LOCUS1552</name>
</gene>
<dbReference type="InterPro" id="IPR000571">
    <property type="entry name" value="Znf_CCCH"/>
</dbReference>
<feature type="zinc finger region" description="C3H1-type" evidence="4">
    <location>
        <begin position="92"/>
        <end position="119"/>
    </location>
</feature>
<dbReference type="SMART" id="SM00356">
    <property type="entry name" value="ZnF_C3H1"/>
    <property type="match status" value="3"/>
</dbReference>